<dbReference type="PROSITE" id="PS50330">
    <property type="entry name" value="UIM"/>
    <property type="match status" value="1"/>
</dbReference>
<dbReference type="GO" id="GO:0005634">
    <property type="term" value="C:nucleus"/>
    <property type="evidence" value="ECO:0007669"/>
    <property type="project" value="UniProtKB-SubCell"/>
</dbReference>
<keyword evidence="4" id="KW-0227">DNA damage</keyword>
<dbReference type="PANTHER" id="PTHR12415">
    <property type="entry name" value="TYROSYL-DNA PHOSPHODIESTERASE 1"/>
    <property type="match status" value="1"/>
</dbReference>
<dbReference type="Gene3D" id="3.30.870.10">
    <property type="entry name" value="Endonuclease Chain A"/>
    <property type="match status" value="2"/>
</dbReference>
<evidence type="ECO:0000256" key="6">
    <source>
        <dbReference type="ARBA" id="ARBA00022839"/>
    </source>
</evidence>
<dbReference type="GO" id="GO:0017005">
    <property type="term" value="F:3'-tyrosyl-DNA phosphodiesterase activity"/>
    <property type="evidence" value="ECO:0007669"/>
    <property type="project" value="TreeGrafter"/>
</dbReference>
<feature type="region of interest" description="Disordered" evidence="11">
    <location>
        <begin position="1"/>
        <end position="128"/>
    </location>
</feature>
<evidence type="ECO:0000256" key="7">
    <source>
        <dbReference type="ARBA" id="ARBA00023204"/>
    </source>
</evidence>
<evidence type="ECO:0000256" key="8">
    <source>
        <dbReference type="ARBA" id="ARBA00023242"/>
    </source>
</evidence>
<evidence type="ECO:0000256" key="1">
    <source>
        <dbReference type="ARBA" id="ARBA00004123"/>
    </source>
</evidence>
<keyword evidence="6" id="KW-0269">Exonuclease</keyword>
<dbReference type="Pfam" id="PF06087">
    <property type="entry name" value="Tyr-DNA_phospho"/>
    <property type="match status" value="2"/>
</dbReference>
<sequence length="733" mass="80028">MNEHDHDEAARQEQEDLELAIAMSLGQDPPAPTSKPPDPAPQSPPPPPQPNNAAGFLVTRKVLEQERLARLEKRKAGNEPGDGLSESLSSKRQRTYLEQPDTRPIAQTHQTITVPADSEKPGSKQSSATPRYLQGALRLTHVENFRGNYVKFADLIDKDHLEKATLSAYVVDPDWLFTQLPADKNVCLIMHGLPTGAQRKGQHLVVVRPPMGNGNIGCFHAKLMLLYFGTFVRVVVGSANLMRYDWSELENILFIQDFPRLPSGPLPSASSLPRFAREIHDMLVRMGTPRAVNDALLDFNFAGAKAHIIASVSGMHEGTGPRGYRTYGFARLGEVVRDIGAAVEGNSGPVMECQRVYSLVRNAISRPLPSLALCAHSRRSRSLKPTLHHFTQTSSLGGLTAPWLANFYRAARGVDPATMTTTVSKSSRGSKGGGSRSRSALAAEPLPTLTVVYPSRTTVEDSLGGKGVRIGLVCWVERNGGAGTIFFNKASYYKDTFPRAILRDCISRRSGVLMHSKIILTQLPVPRILDREDDDSDATEVEGDAGSGSGLDRKIGGENDELSAVREEAGAKKGKEGVDEEGEKRKADVDEGEKRKTGVDEEGENRTGEGEEREGGVGEKGGKRQAGVDEEGEKRKVKKLVGWVYCGSHNFTEAAWGKFTTSRDTKQPKITMSNWELGVVLPLIEEVDGIGGGGGANLQDEDWFVAHGVPVPFMRPPPEYPEDEVPWLQEGFY</sequence>
<comment type="similarity">
    <text evidence="2">Belongs to the tyrosyl-DNA phosphodiesterase family.</text>
</comment>
<keyword evidence="3" id="KW-0540">Nuclease</keyword>
<feature type="binding site" evidence="10">
    <location>
        <position position="222"/>
    </location>
    <ligand>
        <name>substrate</name>
    </ligand>
</feature>
<dbReference type="PANTHER" id="PTHR12415:SF0">
    <property type="entry name" value="TYROSYL-DNA PHOSPHODIESTERASE 1"/>
    <property type="match status" value="1"/>
</dbReference>
<evidence type="ECO:0000256" key="2">
    <source>
        <dbReference type="ARBA" id="ARBA00010205"/>
    </source>
</evidence>
<feature type="region of interest" description="Disordered" evidence="11">
    <location>
        <begin position="531"/>
        <end position="632"/>
    </location>
</feature>
<evidence type="ECO:0000256" key="5">
    <source>
        <dbReference type="ARBA" id="ARBA00022801"/>
    </source>
</evidence>
<comment type="subcellular location">
    <subcellularLocation>
        <location evidence="1">Nucleus</location>
    </subcellularLocation>
</comment>
<dbReference type="GO" id="GO:0003697">
    <property type="term" value="F:single-stranded DNA binding"/>
    <property type="evidence" value="ECO:0007669"/>
    <property type="project" value="TreeGrafter"/>
</dbReference>
<keyword evidence="8" id="KW-0539">Nucleus</keyword>
<feature type="compositionally biased region" description="Basic and acidic residues" evidence="11">
    <location>
        <begin position="1"/>
        <end position="14"/>
    </location>
</feature>
<feature type="compositionally biased region" description="Basic and acidic residues" evidence="11">
    <location>
        <begin position="551"/>
        <end position="622"/>
    </location>
</feature>
<feature type="compositionally biased region" description="Acidic residues" evidence="11">
    <location>
        <begin position="531"/>
        <end position="543"/>
    </location>
</feature>
<keyword evidence="13" id="KW-1185">Reference proteome</keyword>
<dbReference type="SUPFAM" id="SSF56024">
    <property type="entry name" value="Phospholipase D/nuclease"/>
    <property type="match status" value="3"/>
</dbReference>
<dbReference type="EMBL" id="RBNJ01017737">
    <property type="protein sequence ID" value="RUS23991.1"/>
    <property type="molecule type" value="Genomic_DNA"/>
</dbReference>
<proteinExistence type="inferred from homology"/>
<reference evidence="12 13" key="1">
    <citation type="journal article" date="2018" name="New Phytol.">
        <title>Phylogenomics of Endogonaceae and evolution of mycorrhizas within Mucoromycota.</title>
        <authorList>
            <person name="Chang Y."/>
            <person name="Desiro A."/>
            <person name="Na H."/>
            <person name="Sandor L."/>
            <person name="Lipzen A."/>
            <person name="Clum A."/>
            <person name="Barry K."/>
            <person name="Grigoriev I.V."/>
            <person name="Martin F.M."/>
            <person name="Stajich J.E."/>
            <person name="Smith M.E."/>
            <person name="Bonito G."/>
            <person name="Spatafora J.W."/>
        </authorList>
    </citation>
    <scope>NUCLEOTIDE SEQUENCE [LARGE SCALE GENOMIC DNA]</scope>
    <source>
        <strain evidence="12 13">AD002</strain>
    </source>
</reference>
<dbReference type="InterPro" id="IPR010347">
    <property type="entry name" value="Tdp1"/>
</dbReference>
<protein>
    <recommendedName>
        <fullName evidence="14">Tyrosyl-DNA phosphodiesterase-domain-containing protein</fullName>
    </recommendedName>
</protein>
<feature type="compositionally biased region" description="Basic and acidic residues" evidence="11">
    <location>
        <begin position="61"/>
        <end position="77"/>
    </location>
</feature>
<dbReference type="InterPro" id="IPR003903">
    <property type="entry name" value="UIM_dom"/>
</dbReference>
<accession>A0A433Q2F3</accession>
<dbReference type="CDD" id="cd09122">
    <property type="entry name" value="PLDc_Tdp1_1"/>
    <property type="match status" value="1"/>
</dbReference>
<gene>
    <name evidence="12" type="ORF">BC938DRAFT_474297</name>
</gene>
<comment type="caution">
    <text evidence="12">The sequence shown here is derived from an EMBL/GenBank/DDBJ whole genome shotgun (WGS) entry which is preliminary data.</text>
</comment>
<dbReference type="Proteomes" id="UP000274822">
    <property type="component" value="Unassembled WGS sequence"/>
</dbReference>
<evidence type="ECO:0000256" key="4">
    <source>
        <dbReference type="ARBA" id="ARBA00022763"/>
    </source>
</evidence>
<dbReference type="GO" id="GO:0006281">
    <property type="term" value="P:DNA repair"/>
    <property type="evidence" value="ECO:0007669"/>
    <property type="project" value="UniProtKB-KW"/>
</dbReference>
<evidence type="ECO:0000256" key="3">
    <source>
        <dbReference type="ARBA" id="ARBA00022722"/>
    </source>
</evidence>
<evidence type="ECO:0008006" key="14">
    <source>
        <dbReference type="Google" id="ProtNLM"/>
    </source>
</evidence>
<evidence type="ECO:0000256" key="10">
    <source>
        <dbReference type="PIRSR" id="PIRSR610347-2"/>
    </source>
</evidence>
<feature type="compositionally biased region" description="Pro residues" evidence="11">
    <location>
        <begin position="29"/>
        <end position="50"/>
    </location>
</feature>
<dbReference type="GO" id="GO:0004527">
    <property type="term" value="F:exonuclease activity"/>
    <property type="evidence" value="ECO:0007669"/>
    <property type="project" value="UniProtKB-KW"/>
</dbReference>
<keyword evidence="7" id="KW-0234">DNA repair</keyword>
<feature type="active site" description="Nucleophile" evidence="9">
    <location>
        <position position="220"/>
    </location>
</feature>
<evidence type="ECO:0000256" key="11">
    <source>
        <dbReference type="SAM" id="MobiDB-lite"/>
    </source>
</evidence>
<evidence type="ECO:0000313" key="12">
    <source>
        <dbReference type="EMBL" id="RUS23991.1"/>
    </source>
</evidence>
<dbReference type="GO" id="GO:0003690">
    <property type="term" value="F:double-stranded DNA binding"/>
    <property type="evidence" value="ECO:0007669"/>
    <property type="project" value="TreeGrafter"/>
</dbReference>
<keyword evidence="5" id="KW-0378">Hydrolase</keyword>
<evidence type="ECO:0000256" key="9">
    <source>
        <dbReference type="PIRSR" id="PIRSR610347-1"/>
    </source>
</evidence>
<organism evidence="12 13">
    <name type="scientific">Jimgerdemannia flammicorona</name>
    <dbReference type="NCBI Taxonomy" id="994334"/>
    <lineage>
        <taxon>Eukaryota</taxon>
        <taxon>Fungi</taxon>
        <taxon>Fungi incertae sedis</taxon>
        <taxon>Mucoromycota</taxon>
        <taxon>Mucoromycotina</taxon>
        <taxon>Endogonomycetes</taxon>
        <taxon>Endogonales</taxon>
        <taxon>Endogonaceae</taxon>
        <taxon>Jimgerdemannia</taxon>
    </lineage>
</organism>
<dbReference type="AlphaFoldDB" id="A0A433Q2F3"/>
<feature type="region of interest" description="Disordered" evidence="11">
    <location>
        <begin position="419"/>
        <end position="440"/>
    </location>
</feature>
<evidence type="ECO:0000313" key="13">
    <source>
        <dbReference type="Proteomes" id="UP000274822"/>
    </source>
</evidence>
<name>A0A433Q2F3_9FUNG</name>